<organism evidence="1 2">
    <name type="scientific">Neiella marina</name>
    <dbReference type="NCBI Taxonomy" id="508461"/>
    <lineage>
        <taxon>Bacteria</taxon>
        <taxon>Pseudomonadati</taxon>
        <taxon>Pseudomonadota</taxon>
        <taxon>Gammaproteobacteria</taxon>
        <taxon>Alteromonadales</taxon>
        <taxon>Echinimonadaceae</taxon>
        <taxon>Neiella</taxon>
    </lineage>
</organism>
<dbReference type="EMBL" id="BMDX01000034">
    <property type="protein sequence ID" value="GGA90779.1"/>
    <property type="molecule type" value="Genomic_DNA"/>
</dbReference>
<comment type="caution">
    <text evidence="1">The sequence shown here is derived from an EMBL/GenBank/DDBJ whole genome shotgun (WGS) entry which is preliminary data.</text>
</comment>
<dbReference type="Proteomes" id="UP000619743">
    <property type="component" value="Unassembled WGS sequence"/>
</dbReference>
<accession>A0A8J2UAL1</accession>
<dbReference type="RefSeq" id="WP_087507661.1">
    <property type="nucleotide sequence ID" value="NZ_BMDX01000034.1"/>
</dbReference>
<gene>
    <name evidence="1" type="ORF">GCM10011369_36110</name>
</gene>
<dbReference type="AlphaFoldDB" id="A0A8J2UAL1"/>
<dbReference type="Gene3D" id="6.20.20.10">
    <property type="match status" value="1"/>
</dbReference>
<proteinExistence type="predicted"/>
<keyword evidence="2" id="KW-1185">Reference proteome</keyword>
<sequence length="62" mass="6603">MEICPECDGAGFLVLVGSNGQQSYREVYSCALCGGSGTISGSHAILQINARQRDVNERLKEA</sequence>
<evidence type="ECO:0000313" key="1">
    <source>
        <dbReference type="EMBL" id="GGA90779.1"/>
    </source>
</evidence>
<evidence type="ECO:0000313" key="2">
    <source>
        <dbReference type="Proteomes" id="UP000619743"/>
    </source>
</evidence>
<reference evidence="2" key="1">
    <citation type="journal article" date="2019" name="Int. J. Syst. Evol. Microbiol.">
        <title>The Global Catalogue of Microorganisms (GCM) 10K type strain sequencing project: providing services to taxonomists for standard genome sequencing and annotation.</title>
        <authorList>
            <consortium name="The Broad Institute Genomics Platform"/>
            <consortium name="The Broad Institute Genome Sequencing Center for Infectious Disease"/>
            <person name="Wu L."/>
            <person name="Ma J."/>
        </authorList>
    </citation>
    <scope>NUCLEOTIDE SEQUENCE [LARGE SCALE GENOMIC DNA]</scope>
    <source>
        <strain evidence="2">CGMCC 1.10130</strain>
    </source>
</reference>
<dbReference type="InterPro" id="IPR036410">
    <property type="entry name" value="HSP_DnaJ_Cys-rich_dom_sf"/>
</dbReference>
<name>A0A8J2UAL1_9GAMM</name>
<dbReference type="OrthoDB" id="2882832at2"/>
<dbReference type="SUPFAM" id="SSF57938">
    <property type="entry name" value="DnaJ/Hsp40 cysteine-rich domain"/>
    <property type="match status" value="1"/>
</dbReference>
<protein>
    <submittedName>
        <fullName evidence="1">Uncharacterized protein</fullName>
    </submittedName>
</protein>